<evidence type="ECO:0000313" key="2">
    <source>
        <dbReference type="Proteomes" id="UP000008549"/>
    </source>
</evidence>
<protein>
    <submittedName>
        <fullName evidence="1">Protein CBG03626</fullName>
    </submittedName>
</protein>
<dbReference type="AlphaFoldDB" id="A8WVH2"/>
<evidence type="ECO:0000313" key="1">
    <source>
        <dbReference type="EMBL" id="CAP24483.1"/>
    </source>
</evidence>
<dbReference type="CTD" id="8589091"/>
<name>A8WVH2_CAEBR</name>
<evidence type="ECO:0000313" key="3">
    <source>
        <dbReference type="WormBase" id="CBG03626"/>
    </source>
</evidence>
<keyword evidence="2" id="KW-1185">Reference proteome</keyword>
<dbReference type="HOGENOM" id="CLU_2887849_0_0_1"/>
<organism evidence="1 2">
    <name type="scientific">Caenorhabditis briggsae</name>
    <dbReference type="NCBI Taxonomy" id="6238"/>
    <lineage>
        <taxon>Eukaryota</taxon>
        <taxon>Metazoa</taxon>
        <taxon>Ecdysozoa</taxon>
        <taxon>Nematoda</taxon>
        <taxon>Chromadorea</taxon>
        <taxon>Rhabditida</taxon>
        <taxon>Rhabditina</taxon>
        <taxon>Rhabditomorpha</taxon>
        <taxon>Rhabditoidea</taxon>
        <taxon>Rhabditidae</taxon>
        <taxon>Peloderinae</taxon>
        <taxon>Caenorhabditis</taxon>
    </lineage>
</organism>
<dbReference type="InParanoid" id="A8WVH2"/>
<dbReference type="Proteomes" id="UP000008549">
    <property type="component" value="Unassembled WGS sequence"/>
</dbReference>
<dbReference type="GeneID" id="8589091"/>
<dbReference type="EMBL" id="HE601339">
    <property type="protein sequence ID" value="CAP24483.1"/>
    <property type="molecule type" value="Genomic_DNA"/>
</dbReference>
<sequence length="63" mass="7103">MATNPVLPISPVLPSFNLPPPMIPTPKRPAHPLPSLDLNLPAPCAKFFQFFLRKNYFLWTTLS</sequence>
<dbReference type="WormBase" id="CBG03626">
    <property type="protein sequence ID" value="CBP14793"/>
    <property type="gene ID" value="WBGene00026452"/>
</dbReference>
<gene>
    <name evidence="1 3" type="ORF">CBG03626</name>
    <name evidence="1" type="ORF">CBG_03626</name>
</gene>
<dbReference type="KEGG" id="cbr:CBG_03626"/>
<accession>A8WVH2</accession>
<proteinExistence type="predicted"/>
<reference evidence="1 2" key="2">
    <citation type="journal article" date="2011" name="PLoS Genet.">
        <title>Caenorhabditis briggsae recombinant inbred line genotypes reveal inter-strain incompatibility and the evolution of recombination.</title>
        <authorList>
            <person name="Ross J.A."/>
            <person name="Koboldt D.C."/>
            <person name="Staisch J.E."/>
            <person name="Chamberlin H.M."/>
            <person name="Gupta B.P."/>
            <person name="Miller R.D."/>
            <person name="Baird S.E."/>
            <person name="Haag E.S."/>
        </authorList>
    </citation>
    <scope>NUCLEOTIDE SEQUENCE [LARGE SCALE GENOMIC DNA]</scope>
    <source>
        <strain evidence="1 2">AF16</strain>
    </source>
</reference>
<reference evidence="1 2" key="1">
    <citation type="journal article" date="2003" name="PLoS Biol.">
        <title>The genome sequence of Caenorhabditis briggsae: a platform for comparative genomics.</title>
        <authorList>
            <person name="Stein L.D."/>
            <person name="Bao Z."/>
            <person name="Blasiar D."/>
            <person name="Blumenthal T."/>
            <person name="Brent M.R."/>
            <person name="Chen N."/>
            <person name="Chinwalla A."/>
            <person name="Clarke L."/>
            <person name="Clee C."/>
            <person name="Coghlan A."/>
            <person name="Coulson A."/>
            <person name="D'Eustachio P."/>
            <person name="Fitch D.H."/>
            <person name="Fulton L.A."/>
            <person name="Fulton R.E."/>
            <person name="Griffiths-Jones S."/>
            <person name="Harris T.W."/>
            <person name="Hillier L.W."/>
            <person name="Kamath R."/>
            <person name="Kuwabara P.E."/>
            <person name="Mardis E.R."/>
            <person name="Marra M.A."/>
            <person name="Miner T.L."/>
            <person name="Minx P."/>
            <person name="Mullikin J.C."/>
            <person name="Plumb R.W."/>
            <person name="Rogers J."/>
            <person name="Schein J.E."/>
            <person name="Sohrmann M."/>
            <person name="Spieth J."/>
            <person name="Stajich J.E."/>
            <person name="Wei C."/>
            <person name="Willey D."/>
            <person name="Wilson R.K."/>
            <person name="Durbin R."/>
            <person name="Waterston R.H."/>
        </authorList>
    </citation>
    <scope>NUCLEOTIDE SEQUENCE [LARGE SCALE GENOMIC DNA]</scope>
    <source>
        <strain evidence="1 2">AF16</strain>
    </source>
</reference>
<dbReference type="RefSeq" id="XP_002647092.1">
    <property type="nucleotide sequence ID" value="XM_002647046.1"/>
</dbReference>